<evidence type="ECO:0000256" key="5">
    <source>
        <dbReference type="ARBA" id="ARBA00022989"/>
    </source>
</evidence>
<reference evidence="8 10" key="1">
    <citation type="submission" date="2015-09" db="EMBL/GenBank/DDBJ databases">
        <title>Identification and resolution of microdiversity through metagenomic sequencing of parallel consortia.</title>
        <authorList>
            <person name="Nelson W.C."/>
            <person name="Romine M.F."/>
            <person name="Lindemann S.R."/>
        </authorList>
    </citation>
    <scope>NUCLEOTIDE SEQUENCE [LARGE SCALE GENOMIC DNA]</scope>
    <source>
        <strain evidence="8">HL-109</strain>
    </source>
</reference>
<feature type="transmembrane region" description="Helical" evidence="7">
    <location>
        <begin position="207"/>
        <end position="227"/>
    </location>
</feature>
<protein>
    <recommendedName>
        <fullName evidence="7">Phosphatidylglycerol--prolipoprotein diacylglyceryl transferase</fullName>
        <ecNumber evidence="7">2.5.1.145</ecNumber>
    </recommendedName>
</protein>
<dbReference type="RefSeq" id="WP_074446325.1">
    <property type="nucleotide sequence ID" value="NZ_FMBM01000003.1"/>
</dbReference>
<feature type="transmembrane region" description="Helical" evidence="7">
    <location>
        <begin position="92"/>
        <end position="116"/>
    </location>
</feature>
<organism evidence="8 10">
    <name type="scientific">Saliniramus fredricksonii</name>
    <dbReference type="NCBI Taxonomy" id="1653334"/>
    <lineage>
        <taxon>Bacteria</taxon>
        <taxon>Pseudomonadati</taxon>
        <taxon>Pseudomonadota</taxon>
        <taxon>Alphaproteobacteria</taxon>
        <taxon>Hyphomicrobiales</taxon>
        <taxon>Salinarimonadaceae</taxon>
        <taxon>Saliniramus</taxon>
    </lineage>
</organism>
<dbReference type="PANTHER" id="PTHR30589">
    <property type="entry name" value="PROLIPOPROTEIN DIACYLGLYCERYL TRANSFERASE"/>
    <property type="match status" value="1"/>
</dbReference>
<accession>A0A0N8KF08</accession>
<feature type="binding site" evidence="7">
    <location>
        <position position="143"/>
    </location>
    <ligand>
        <name>a 1,2-diacyl-sn-glycero-3-phospho-(1'-sn-glycerol)</name>
        <dbReference type="ChEBI" id="CHEBI:64716"/>
    </ligand>
</feature>
<dbReference type="AlphaFoldDB" id="A0A0N8KF08"/>
<keyword evidence="11" id="KW-1185">Reference proteome</keyword>
<dbReference type="GO" id="GO:0008961">
    <property type="term" value="F:phosphatidylglycerol-prolipoprotein diacylglyceryl transferase activity"/>
    <property type="evidence" value="ECO:0007669"/>
    <property type="project" value="UniProtKB-UniRule"/>
</dbReference>
<dbReference type="GO" id="GO:0042158">
    <property type="term" value="P:lipoprotein biosynthetic process"/>
    <property type="evidence" value="ECO:0007669"/>
    <property type="project" value="UniProtKB-UniRule"/>
</dbReference>
<keyword evidence="8" id="KW-0449">Lipoprotein</keyword>
<evidence type="ECO:0000256" key="2">
    <source>
        <dbReference type="ARBA" id="ARBA00022475"/>
    </source>
</evidence>
<keyword evidence="6 7" id="KW-0472">Membrane</keyword>
<feature type="transmembrane region" description="Helical" evidence="7">
    <location>
        <begin position="182"/>
        <end position="200"/>
    </location>
</feature>
<evidence type="ECO:0000313" key="9">
    <source>
        <dbReference type="EMBL" id="SCC82507.1"/>
    </source>
</evidence>
<evidence type="ECO:0000256" key="6">
    <source>
        <dbReference type="ARBA" id="ARBA00023136"/>
    </source>
</evidence>
<evidence type="ECO:0000256" key="4">
    <source>
        <dbReference type="ARBA" id="ARBA00022692"/>
    </source>
</evidence>
<dbReference type="PANTHER" id="PTHR30589:SF0">
    <property type="entry name" value="PHOSPHATIDYLGLYCEROL--PROLIPOPROTEIN DIACYLGLYCERYL TRANSFERASE"/>
    <property type="match status" value="1"/>
</dbReference>
<dbReference type="OrthoDB" id="871140at2"/>
<gene>
    <name evidence="7 8" type="primary">lgt</name>
    <name evidence="9" type="ORF">GA0071312_3511</name>
    <name evidence="8" type="ORF">HLUCCO17_01595</name>
</gene>
<dbReference type="Proteomes" id="UP000050497">
    <property type="component" value="Unassembled WGS sequence"/>
</dbReference>
<dbReference type="EMBL" id="FMBM01000003">
    <property type="protein sequence ID" value="SCC82507.1"/>
    <property type="molecule type" value="Genomic_DNA"/>
</dbReference>
<dbReference type="EC" id="2.5.1.145" evidence="7"/>
<dbReference type="HAMAP" id="MF_01147">
    <property type="entry name" value="Lgt"/>
    <property type="match status" value="1"/>
</dbReference>
<feature type="transmembrane region" description="Helical" evidence="7">
    <location>
        <begin position="128"/>
        <end position="148"/>
    </location>
</feature>
<comment type="catalytic activity">
    <reaction evidence="7">
        <text>L-cysteinyl-[prolipoprotein] + a 1,2-diacyl-sn-glycero-3-phospho-(1'-sn-glycerol) = an S-1,2-diacyl-sn-glyceryl-L-cysteinyl-[prolipoprotein] + sn-glycerol 1-phosphate + H(+)</text>
        <dbReference type="Rhea" id="RHEA:56712"/>
        <dbReference type="Rhea" id="RHEA-COMP:14679"/>
        <dbReference type="Rhea" id="RHEA-COMP:14680"/>
        <dbReference type="ChEBI" id="CHEBI:15378"/>
        <dbReference type="ChEBI" id="CHEBI:29950"/>
        <dbReference type="ChEBI" id="CHEBI:57685"/>
        <dbReference type="ChEBI" id="CHEBI:64716"/>
        <dbReference type="ChEBI" id="CHEBI:140658"/>
        <dbReference type="EC" id="2.5.1.145"/>
    </reaction>
</comment>
<feature type="transmembrane region" description="Helical" evidence="7">
    <location>
        <begin position="20"/>
        <end position="40"/>
    </location>
</feature>
<dbReference type="STRING" id="1653334.GA0071312_3511"/>
<comment type="caution">
    <text evidence="8">The sequence shown here is derived from an EMBL/GenBank/DDBJ whole genome shotgun (WGS) entry which is preliminary data.</text>
</comment>
<comment type="function">
    <text evidence="7">Catalyzes the transfer of the diacylglyceryl group from phosphatidylglycerol to the sulfhydryl group of the N-terminal cysteine of a prolipoprotein, the first step in the formation of mature lipoproteins.</text>
</comment>
<dbReference type="EMBL" id="LJSX01000001">
    <property type="protein sequence ID" value="KPQ12818.1"/>
    <property type="molecule type" value="Genomic_DNA"/>
</dbReference>
<evidence type="ECO:0000256" key="1">
    <source>
        <dbReference type="ARBA" id="ARBA00007150"/>
    </source>
</evidence>
<feature type="transmembrane region" description="Helical" evidence="7">
    <location>
        <begin position="239"/>
        <end position="262"/>
    </location>
</feature>
<dbReference type="PATRIC" id="fig|1653334.4.peg.2080"/>
<proteinExistence type="inferred from homology"/>
<dbReference type="PROSITE" id="PS01311">
    <property type="entry name" value="LGT"/>
    <property type="match status" value="1"/>
</dbReference>
<keyword evidence="2 7" id="KW-1003">Cell membrane</keyword>
<comment type="similarity">
    <text evidence="1 7">Belongs to the Lgt family.</text>
</comment>
<sequence length="280" mass="30057">MSFPDIDPIAFSLGPLVIRWYALAYLAGFLGGWLVARRLAGAESLWGKVPRPSKEQIDDFIVWIALGVILGGRLGYVLFYDLGAYLGRPHEILFVWQGGMSFHGGLLGAVIASFVFARRNGLIGLSMLDIVAVTAPIGLFFGRIANFINGELWGRPAPDFPFAVIFPFAGPVPRYPSQLFEAATQGLVLFIVMLIAVAVLGMRRPGMLAGIFAIGYAVARVFCEFFREPDPQIGFLMGEWLTMGMLLSLPLALVGIVAIIAARRGLTGPGGPPSAKAGSA</sequence>
<keyword evidence="3 7" id="KW-0808">Transferase</keyword>
<keyword evidence="5 7" id="KW-1133">Transmembrane helix</keyword>
<dbReference type="Pfam" id="PF01790">
    <property type="entry name" value="LGT"/>
    <property type="match status" value="1"/>
</dbReference>
<feature type="transmembrane region" description="Helical" evidence="7">
    <location>
        <begin position="60"/>
        <end position="80"/>
    </location>
</feature>
<evidence type="ECO:0000313" key="11">
    <source>
        <dbReference type="Proteomes" id="UP000182800"/>
    </source>
</evidence>
<evidence type="ECO:0000313" key="8">
    <source>
        <dbReference type="EMBL" id="KPQ12818.1"/>
    </source>
</evidence>
<dbReference type="NCBIfam" id="TIGR00544">
    <property type="entry name" value="lgt"/>
    <property type="match status" value="1"/>
</dbReference>
<evidence type="ECO:0000313" key="10">
    <source>
        <dbReference type="Proteomes" id="UP000050497"/>
    </source>
</evidence>
<evidence type="ECO:0000256" key="3">
    <source>
        <dbReference type="ARBA" id="ARBA00022679"/>
    </source>
</evidence>
<dbReference type="InterPro" id="IPR001640">
    <property type="entry name" value="Lgt"/>
</dbReference>
<dbReference type="Proteomes" id="UP000182800">
    <property type="component" value="Unassembled WGS sequence"/>
</dbReference>
<comment type="pathway">
    <text evidence="7">Protein modification; lipoprotein biosynthesis (diacylglyceryl transfer).</text>
</comment>
<dbReference type="UniPathway" id="UPA00664"/>
<comment type="subcellular location">
    <subcellularLocation>
        <location evidence="7">Cell membrane</location>
        <topology evidence="7">Multi-pass membrane protein</topology>
    </subcellularLocation>
</comment>
<name>A0A0N8KF08_9HYPH</name>
<reference evidence="9 11" key="2">
    <citation type="submission" date="2016-08" db="EMBL/GenBank/DDBJ databases">
        <authorList>
            <person name="Varghese N."/>
            <person name="Submissions Spin"/>
        </authorList>
    </citation>
    <scope>NUCLEOTIDE SEQUENCE [LARGE SCALE GENOMIC DNA]</scope>
    <source>
        <strain evidence="9 11">HL-109</strain>
    </source>
</reference>
<evidence type="ECO:0000256" key="7">
    <source>
        <dbReference type="HAMAP-Rule" id="MF_01147"/>
    </source>
</evidence>
<dbReference type="GO" id="GO:0005886">
    <property type="term" value="C:plasma membrane"/>
    <property type="evidence" value="ECO:0007669"/>
    <property type="project" value="UniProtKB-SubCell"/>
</dbReference>
<keyword evidence="4 7" id="KW-0812">Transmembrane</keyword>